<protein>
    <submittedName>
        <fullName evidence="5">Uncharacterized protein</fullName>
    </submittedName>
</protein>
<dbReference type="InterPro" id="IPR017930">
    <property type="entry name" value="Myb_dom"/>
</dbReference>
<evidence type="ECO:0000256" key="1">
    <source>
        <dbReference type="ARBA" id="ARBA00023125"/>
    </source>
</evidence>
<organism evidence="5 6">
    <name type="scientific">Panicum miliaceum</name>
    <name type="common">Proso millet</name>
    <name type="synonym">Broomcorn millet</name>
    <dbReference type="NCBI Taxonomy" id="4540"/>
    <lineage>
        <taxon>Eukaryota</taxon>
        <taxon>Viridiplantae</taxon>
        <taxon>Streptophyta</taxon>
        <taxon>Embryophyta</taxon>
        <taxon>Tracheophyta</taxon>
        <taxon>Spermatophyta</taxon>
        <taxon>Magnoliopsida</taxon>
        <taxon>Liliopsida</taxon>
        <taxon>Poales</taxon>
        <taxon>Poaceae</taxon>
        <taxon>PACMAD clade</taxon>
        <taxon>Panicoideae</taxon>
        <taxon>Panicodae</taxon>
        <taxon>Paniceae</taxon>
        <taxon>Panicinae</taxon>
        <taxon>Panicum</taxon>
        <taxon>Panicum sect. Panicum</taxon>
    </lineage>
</organism>
<dbReference type="Gene3D" id="3.50.50.60">
    <property type="entry name" value="FAD/NAD(P)-binding domain"/>
    <property type="match status" value="1"/>
</dbReference>
<dbReference type="InterPro" id="IPR006076">
    <property type="entry name" value="FAD-dep_OxRdtase"/>
</dbReference>
<feature type="region of interest" description="Disordered" evidence="2">
    <location>
        <begin position="289"/>
        <end position="369"/>
    </location>
</feature>
<dbReference type="EMBL" id="PQIB02000018">
    <property type="protein sequence ID" value="RLM56104.1"/>
    <property type="molecule type" value="Genomic_DNA"/>
</dbReference>
<keyword evidence="1" id="KW-0238">DNA-binding</keyword>
<keyword evidence="6" id="KW-1185">Reference proteome</keyword>
<dbReference type="OrthoDB" id="547145at2759"/>
<dbReference type="STRING" id="4540.A0A3L6PIG5"/>
<gene>
    <name evidence="5" type="ORF">C2845_PM10G04470</name>
</gene>
<feature type="domain" description="Myb-like" evidence="3">
    <location>
        <begin position="365"/>
        <end position="420"/>
    </location>
</feature>
<dbReference type="InterPro" id="IPR036188">
    <property type="entry name" value="FAD/NAD-bd_sf"/>
</dbReference>
<evidence type="ECO:0000256" key="2">
    <source>
        <dbReference type="SAM" id="MobiDB-lite"/>
    </source>
</evidence>
<dbReference type="SUPFAM" id="SSF46689">
    <property type="entry name" value="Homeodomain-like"/>
    <property type="match status" value="1"/>
</dbReference>
<dbReference type="Gene3D" id="1.10.246.220">
    <property type="match status" value="1"/>
</dbReference>
<dbReference type="GO" id="GO:0003677">
    <property type="term" value="F:DNA binding"/>
    <property type="evidence" value="ECO:0007669"/>
    <property type="project" value="UniProtKB-KW"/>
</dbReference>
<comment type="caution">
    <text evidence="5">The sequence shown here is derived from an EMBL/GenBank/DDBJ whole genome shotgun (WGS) entry which is preliminary data.</text>
</comment>
<dbReference type="SUPFAM" id="SSF51971">
    <property type="entry name" value="Nucleotide-binding domain"/>
    <property type="match status" value="1"/>
</dbReference>
<accession>A0A3L6PIG5</accession>
<feature type="compositionally biased region" description="Basic residues" evidence="2">
    <location>
        <begin position="449"/>
        <end position="463"/>
    </location>
</feature>
<dbReference type="PANTHER" id="PTHR46993">
    <property type="entry name" value="MYB TRANSCRIPTION FACTOR"/>
    <property type="match status" value="1"/>
</dbReference>
<feature type="domain" description="HTH myb-type" evidence="4">
    <location>
        <begin position="365"/>
        <end position="424"/>
    </location>
</feature>
<dbReference type="FunFam" id="1.10.10.60:FF:000500">
    <property type="entry name" value="Telomeric repeat-binding factor a"/>
    <property type="match status" value="1"/>
</dbReference>
<dbReference type="CDD" id="cd11660">
    <property type="entry name" value="SANT_TRF"/>
    <property type="match status" value="1"/>
</dbReference>
<dbReference type="Gene3D" id="3.30.9.10">
    <property type="entry name" value="D-Amino Acid Oxidase, subunit A, domain 2"/>
    <property type="match status" value="1"/>
</dbReference>
<dbReference type="PROSITE" id="PS51294">
    <property type="entry name" value="HTH_MYB"/>
    <property type="match status" value="1"/>
</dbReference>
<evidence type="ECO:0000259" key="3">
    <source>
        <dbReference type="PROSITE" id="PS50090"/>
    </source>
</evidence>
<dbReference type="Pfam" id="PF01266">
    <property type="entry name" value="DAO"/>
    <property type="match status" value="1"/>
</dbReference>
<dbReference type="AlphaFoldDB" id="A0A3L6PIG5"/>
<sequence length="900" mass="96523">MPRLTPADATLILDHALGDPKVPAAAVHALLAALPFPSDPTPRLRRAVLLRRLAGDPVSASALDSLHLLASLPASPSPSPPRIASAHIAVAGFLAASAPDFDAAAAALFARPDGRARRAVGEGGSPALASDDAVAAVDQFEAAVGNSFSQVVLKGLWGDRAAAEERVRELLAAEWAAIGPSLLEVAAEQIVGDGSIQTWRDAKEATRAKFRVLAGEEKAREILGKLEESTFRVNPISTPEFSKVVDALKTSCAELHSVVEDPLPAAKAAADEVLATRVDRAVNLNAETGQPAACGTAGPSALHEKNNGPNKGTPPSLMDWNPTAQTFQWEESPDPEGSEPALRRPHLPSPRRIPVSPLPPAENKNKRRRARKWCLLEEETLRKGVELYGSGNWKDILCNNPDVFIGRTPVDLKDKWRNMMSMLLVCTNASVPSKDTEKSRPGEAAYHPHPLRHSSLRSSRSRRQQLPLQVSSPVLIDPGAMPPPPCSSAPSRLLPSLTLCSRRTVAAASSPAPAGEPGRRPLRYAVLGAGFAGLSVAWHLLKHSPRDSRVSVDIYDENGVGGGASGVSGGLLHPYSPKVKLLWRGAEFWKESMGLLQIAEQANGTARSDTTSQDESLIWRRGIARPPTTEKAADILLVRLIPGLCVPFDFAVYMPLALNINPKKYLQALFSACQNLTNEASSLPSEQKDFKLYKQHVDNLHLLAGDYDSVIICLGAKACSLPELANKLPLRTCRGVIAEFQLPSDTVEEYGNQSPSILSDAWMAFQGPRTVSIGSTWQWKSENFSSTVSDEEALTAKDELLPKASGVYPGISKWDFVHARAGIRAMPPLTANGSLPLLGCLDGMIGKKSNCNFWLVGGLGARGLLYHGLVGKLTAKAAISCDENIIPSEFTSWKVMKPSQ</sequence>
<dbReference type="PANTHER" id="PTHR46993:SF6">
    <property type="entry name" value="MYB TRANSCRIPTION FACTOR"/>
    <property type="match status" value="1"/>
</dbReference>
<name>A0A3L6PIG5_PANMI</name>
<evidence type="ECO:0000313" key="5">
    <source>
        <dbReference type="EMBL" id="RLM56104.1"/>
    </source>
</evidence>
<dbReference type="Proteomes" id="UP000275267">
    <property type="component" value="Unassembled WGS sequence"/>
</dbReference>
<reference evidence="6" key="1">
    <citation type="journal article" date="2019" name="Nat. Commun.">
        <title>The genome of broomcorn millet.</title>
        <authorList>
            <person name="Zou C."/>
            <person name="Miki D."/>
            <person name="Li D."/>
            <person name="Tang Q."/>
            <person name="Xiao L."/>
            <person name="Rajput S."/>
            <person name="Deng P."/>
            <person name="Jia W."/>
            <person name="Huang R."/>
            <person name="Zhang M."/>
            <person name="Sun Y."/>
            <person name="Hu J."/>
            <person name="Fu X."/>
            <person name="Schnable P.S."/>
            <person name="Li F."/>
            <person name="Zhang H."/>
            <person name="Feng B."/>
            <person name="Zhu X."/>
            <person name="Liu R."/>
            <person name="Schnable J.C."/>
            <person name="Zhu J.-K."/>
            <person name="Zhang H."/>
        </authorList>
    </citation>
    <scope>NUCLEOTIDE SEQUENCE [LARGE SCALE GENOMIC DNA]</scope>
</reference>
<proteinExistence type="predicted"/>
<dbReference type="Pfam" id="PF00249">
    <property type="entry name" value="Myb_DNA-binding"/>
    <property type="match status" value="1"/>
</dbReference>
<dbReference type="PROSITE" id="PS50090">
    <property type="entry name" value="MYB_LIKE"/>
    <property type="match status" value="1"/>
</dbReference>
<dbReference type="InterPro" id="IPR009057">
    <property type="entry name" value="Homeodomain-like_sf"/>
</dbReference>
<feature type="region of interest" description="Disordered" evidence="2">
    <location>
        <begin position="431"/>
        <end position="464"/>
    </location>
</feature>
<evidence type="ECO:0000313" key="6">
    <source>
        <dbReference type="Proteomes" id="UP000275267"/>
    </source>
</evidence>
<evidence type="ECO:0000259" key="4">
    <source>
        <dbReference type="PROSITE" id="PS51294"/>
    </source>
</evidence>
<dbReference type="SMART" id="SM00717">
    <property type="entry name" value="SANT"/>
    <property type="match status" value="1"/>
</dbReference>
<dbReference type="InterPro" id="IPR001005">
    <property type="entry name" value="SANT/Myb"/>
</dbReference>